<accession>A0ABT3GT30</accession>
<dbReference type="RefSeq" id="WP_264490738.1">
    <property type="nucleotide sequence ID" value="NZ_JAPDDT010000032.1"/>
</dbReference>
<gene>
    <name evidence="2" type="ORF">OKA05_29020</name>
</gene>
<keyword evidence="3" id="KW-1185">Reference proteome</keyword>
<reference evidence="2 3" key="1">
    <citation type="submission" date="2022-10" db="EMBL/GenBank/DDBJ databases">
        <title>Luteolibacter arcticus strain CCTCC AB 2014275, whole genome shotgun sequencing project.</title>
        <authorList>
            <person name="Zhao G."/>
            <person name="Shen L."/>
        </authorList>
    </citation>
    <scope>NUCLEOTIDE SEQUENCE [LARGE SCALE GENOMIC DNA]</scope>
    <source>
        <strain evidence="2 3">CCTCC AB 2014275</strain>
    </source>
</reference>
<dbReference type="EMBL" id="JAPDDT010000032">
    <property type="protein sequence ID" value="MCW1926630.1"/>
    <property type="molecule type" value="Genomic_DNA"/>
</dbReference>
<dbReference type="SMART" id="SM00530">
    <property type="entry name" value="HTH_XRE"/>
    <property type="match status" value="1"/>
</dbReference>
<evidence type="ECO:0000259" key="1">
    <source>
        <dbReference type="PROSITE" id="PS50943"/>
    </source>
</evidence>
<sequence>MSTKFKSVSDLLKKHGKPEAVSEFEELLKGSSIVRALIAKRIKAGLTQREVAESIGITQSAVSKFEASLDCDVTLGEIARYSAAVDSPMTIQIGPPMSLVQSVKSHAFAMKHDLEKLASLASGKEEDSDFSHSVAKFFGEAGFNLMAFLVDAFDKLPASVTRAKTSQFRVLDKDLCHASDITPKASAKQKATA</sequence>
<feature type="domain" description="HTH cro/C1-type" evidence="1">
    <location>
        <begin position="37"/>
        <end position="66"/>
    </location>
</feature>
<organism evidence="2 3">
    <name type="scientific">Luteolibacter arcticus</name>
    <dbReference type="NCBI Taxonomy" id="1581411"/>
    <lineage>
        <taxon>Bacteria</taxon>
        <taxon>Pseudomonadati</taxon>
        <taxon>Verrucomicrobiota</taxon>
        <taxon>Verrucomicrobiia</taxon>
        <taxon>Verrucomicrobiales</taxon>
        <taxon>Verrucomicrobiaceae</taxon>
        <taxon>Luteolibacter</taxon>
    </lineage>
</organism>
<dbReference type="Pfam" id="PF01381">
    <property type="entry name" value="HTH_3"/>
    <property type="match status" value="1"/>
</dbReference>
<protein>
    <submittedName>
        <fullName evidence="2">Helix-turn-helix transcriptional regulator</fullName>
    </submittedName>
</protein>
<dbReference type="SUPFAM" id="SSF47413">
    <property type="entry name" value="lambda repressor-like DNA-binding domains"/>
    <property type="match status" value="1"/>
</dbReference>
<dbReference type="Proteomes" id="UP001320876">
    <property type="component" value="Unassembled WGS sequence"/>
</dbReference>
<dbReference type="Gene3D" id="1.10.260.40">
    <property type="entry name" value="lambda repressor-like DNA-binding domains"/>
    <property type="match status" value="1"/>
</dbReference>
<dbReference type="CDD" id="cd00093">
    <property type="entry name" value="HTH_XRE"/>
    <property type="match status" value="1"/>
</dbReference>
<evidence type="ECO:0000313" key="2">
    <source>
        <dbReference type="EMBL" id="MCW1926630.1"/>
    </source>
</evidence>
<dbReference type="InterPro" id="IPR010982">
    <property type="entry name" value="Lambda_DNA-bd_dom_sf"/>
</dbReference>
<dbReference type="InterPro" id="IPR001387">
    <property type="entry name" value="Cro/C1-type_HTH"/>
</dbReference>
<comment type="caution">
    <text evidence="2">The sequence shown here is derived from an EMBL/GenBank/DDBJ whole genome shotgun (WGS) entry which is preliminary data.</text>
</comment>
<evidence type="ECO:0000313" key="3">
    <source>
        <dbReference type="Proteomes" id="UP001320876"/>
    </source>
</evidence>
<name>A0ABT3GT30_9BACT</name>
<proteinExistence type="predicted"/>
<dbReference type="PROSITE" id="PS50943">
    <property type="entry name" value="HTH_CROC1"/>
    <property type="match status" value="1"/>
</dbReference>